<dbReference type="SUPFAM" id="SSF57716">
    <property type="entry name" value="Glucocorticoid receptor-like (DNA-binding domain)"/>
    <property type="match status" value="2"/>
</dbReference>
<keyword evidence="13" id="KW-1185">Reference proteome</keyword>
<evidence type="ECO:0000256" key="6">
    <source>
        <dbReference type="ARBA" id="ARBA00023155"/>
    </source>
</evidence>
<evidence type="ECO:0000256" key="5">
    <source>
        <dbReference type="ARBA" id="ARBA00023125"/>
    </source>
</evidence>
<feature type="compositionally biased region" description="Low complexity" evidence="9">
    <location>
        <begin position="94"/>
        <end position="111"/>
    </location>
</feature>
<keyword evidence="3 8" id="KW-0862">Zinc</keyword>
<dbReference type="AlphaFoldDB" id="A0A812DG73"/>
<dbReference type="PANTHER" id="PTHR24208">
    <property type="entry name" value="LIM/HOMEOBOX PROTEIN LHX"/>
    <property type="match status" value="1"/>
</dbReference>
<dbReference type="PROSITE" id="PS50023">
    <property type="entry name" value="LIM_DOMAIN_2"/>
    <property type="match status" value="2"/>
</dbReference>
<dbReference type="OrthoDB" id="9990008at2759"/>
<keyword evidence="6" id="KW-0371">Homeobox</keyword>
<dbReference type="InterPro" id="IPR050453">
    <property type="entry name" value="LIM_Homeobox_TF"/>
</dbReference>
<evidence type="ECO:0000256" key="4">
    <source>
        <dbReference type="ARBA" id="ARBA00023038"/>
    </source>
</evidence>
<dbReference type="GO" id="GO:0005634">
    <property type="term" value="C:nucleus"/>
    <property type="evidence" value="ECO:0007669"/>
    <property type="project" value="UniProtKB-SubCell"/>
</dbReference>
<dbReference type="GO" id="GO:0000981">
    <property type="term" value="F:DNA-binding transcription factor activity, RNA polymerase II-specific"/>
    <property type="evidence" value="ECO:0007669"/>
    <property type="project" value="TreeGrafter"/>
</dbReference>
<dbReference type="EMBL" id="CAHIKZ030003327">
    <property type="protein sequence ID" value="CAE1299009.1"/>
    <property type="molecule type" value="Genomic_DNA"/>
</dbReference>
<reference evidence="12" key="1">
    <citation type="submission" date="2021-01" db="EMBL/GenBank/DDBJ databases">
        <authorList>
            <person name="Li R."/>
            <person name="Bekaert M."/>
        </authorList>
    </citation>
    <scope>NUCLEOTIDE SEQUENCE</scope>
    <source>
        <strain evidence="12">Farmed</strain>
    </source>
</reference>
<dbReference type="GO" id="GO:0000977">
    <property type="term" value="F:RNA polymerase II transcription regulatory region sequence-specific DNA binding"/>
    <property type="evidence" value="ECO:0007669"/>
    <property type="project" value="TreeGrafter"/>
</dbReference>
<dbReference type="PANTHER" id="PTHR24208:SF168">
    <property type="entry name" value="PROTEIN APTEROUS"/>
    <property type="match status" value="1"/>
</dbReference>
<feature type="transmembrane region" description="Helical" evidence="10">
    <location>
        <begin position="353"/>
        <end position="381"/>
    </location>
</feature>
<keyword evidence="2 8" id="KW-0479">Metal-binding</keyword>
<feature type="compositionally biased region" description="Low complexity" evidence="9">
    <location>
        <begin position="124"/>
        <end position="141"/>
    </location>
</feature>
<comment type="subcellular location">
    <subcellularLocation>
        <location evidence="1">Nucleus</location>
    </subcellularLocation>
</comment>
<evidence type="ECO:0000256" key="3">
    <source>
        <dbReference type="ARBA" id="ARBA00022833"/>
    </source>
</evidence>
<dbReference type="Pfam" id="PF00412">
    <property type="entry name" value="LIM"/>
    <property type="match status" value="2"/>
</dbReference>
<evidence type="ECO:0000313" key="12">
    <source>
        <dbReference type="EMBL" id="CAE1299009.1"/>
    </source>
</evidence>
<feature type="transmembrane region" description="Helical" evidence="10">
    <location>
        <begin position="540"/>
        <end position="560"/>
    </location>
</feature>
<keyword evidence="10" id="KW-0472">Membrane</keyword>
<dbReference type="PROSITE" id="PS00478">
    <property type="entry name" value="LIM_DOMAIN_1"/>
    <property type="match status" value="1"/>
</dbReference>
<feature type="compositionally biased region" description="Basic residues" evidence="9">
    <location>
        <begin position="112"/>
        <end position="123"/>
    </location>
</feature>
<dbReference type="GO" id="GO:0030182">
    <property type="term" value="P:neuron differentiation"/>
    <property type="evidence" value="ECO:0007669"/>
    <property type="project" value="TreeGrafter"/>
</dbReference>
<evidence type="ECO:0000256" key="1">
    <source>
        <dbReference type="ARBA" id="ARBA00004123"/>
    </source>
</evidence>
<feature type="compositionally biased region" description="Basic residues" evidence="9">
    <location>
        <begin position="142"/>
        <end position="159"/>
    </location>
</feature>
<evidence type="ECO:0000259" key="11">
    <source>
        <dbReference type="PROSITE" id="PS50023"/>
    </source>
</evidence>
<comment type="caution">
    <text evidence="12">The sequence shown here is derived from an EMBL/GenBank/DDBJ whole genome shotgun (WGS) entry which is preliminary data.</text>
</comment>
<evidence type="ECO:0000256" key="7">
    <source>
        <dbReference type="ARBA" id="ARBA00023242"/>
    </source>
</evidence>
<evidence type="ECO:0000313" key="13">
    <source>
        <dbReference type="Proteomes" id="UP000597762"/>
    </source>
</evidence>
<dbReference type="SMART" id="SM00132">
    <property type="entry name" value="LIM"/>
    <property type="match status" value="2"/>
</dbReference>
<evidence type="ECO:0000256" key="10">
    <source>
        <dbReference type="SAM" id="Phobius"/>
    </source>
</evidence>
<feature type="domain" description="LIM zinc-binding" evidence="11">
    <location>
        <begin position="179"/>
        <end position="240"/>
    </location>
</feature>
<dbReference type="CDD" id="cd09377">
    <property type="entry name" value="LIM2_Lhx2_Lhx9"/>
    <property type="match status" value="1"/>
</dbReference>
<feature type="region of interest" description="Disordered" evidence="9">
    <location>
        <begin position="90"/>
        <end position="166"/>
    </location>
</feature>
<dbReference type="Proteomes" id="UP000597762">
    <property type="component" value="Unassembled WGS sequence"/>
</dbReference>
<keyword evidence="5" id="KW-0238">DNA-binding</keyword>
<evidence type="ECO:0000256" key="8">
    <source>
        <dbReference type="PROSITE-ProRule" id="PRU00125"/>
    </source>
</evidence>
<evidence type="ECO:0000256" key="9">
    <source>
        <dbReference type="SAM" id="MobiDB-lite"/>
    </source>
</evidence>
<sequence>MELKRETSPSNTPDWSYTFEVDSSCRGSNYSGSFIVHLQGNNGLNMGSGAVGLSEMPIPDVVGAGHPGSVEGRMSRGAAGVIGAATHQHHHHNNINSNSNGNTTTTTTNNNTHHHHHHHHHHNSNGTNNASTNGNNLNGNSNHHHHSQPQHNLHQHHHQQQQQQLHPNSLVTQDDHKPFICAGCGDLITERYYLNVANNAWHFNCLKCYECKSTLDTERSCYERMGNYYCREDYQRLFNTQRCARCNMGIQSTDLVMRARNHVYHVTCFTCFTCNKALQAGDTFGLRDHLVYCQIHYENSYHAEYIALSPDMNAGQLPYYNGVGTLQKGRPRKRRSPNISSDEFAQNIVTVRLFLFFFLHTSFLPPSLFFFSFMIFCLYPFRFFQLFSFSLHFFFLFLLSPSFIVFVSFLLFLFSFFPSFYLFLSFNLDRSLSVLDDFSFFTSFSHCLFSKHFSSCFFSFFLSFSHYLFFFHFFFLSVIRRLLFIFRFFFFFFFFLSIILFDFSLFAFLLLLPFIFHFFLSNAFPFLLRQLFTFLSFPSLYFFFLSIHDFSFMSDFLFTFRLSV</sequence>
<keyword evidence="10" id="KW-1133">Transmembrane helix</keyword>
<protein>
    <submittedName>
        <fullName evidence="12">LHX2_9</fullName>
    </submittedName>
</protein>
<organism evidence="12 13">
    <name type="scientific">Acanthosepion pharaonis</name>
    <name type="common">Pharaoh cuttlefish</name>
    <name type="synonym">Sepia pharaonis</name>
    <dbReference type="NCBI Taxonomy" id="158019"/>
    <lineage>
        <taxon>Eukaryota</taxon>
        <taxon>Metazoa</taxon>
        <taxon>Spiralia</taxon>
        <taxon>Lophotrochozoa</taxon>
        <taxon>Mollusca</taxon>
        <taxon>Cephalopoda</taxon>
        <taxon>Coleoidea</taxon>
        <taxon>Decapodiformes</taxon>
        <taxon>Sepiida</taxon>
        <taxon>Sepiina</taxon>
        <taxon>Sepiidae</taxon>
        <taxon>Acanthosepion</taxon>
    </lineage>
</organism>
<keyword evidence="4 8" id="KW-0440">LIM domain</keyword>
<keyword evidence="7" id="KW-0539">Nucleus</keyword>
<proteinExistence type="predicted"/>
<gene>
    <name evidence="12" type="ORF">SPHA_52950</name>
</gene>
<dbReference type="GO" id="GO:0046872">
    <property type="term" value="F:metal ion binding"/>
    <property type="evidence" value="ECO:0007669"/>
    <property type="project" value="UniProtKB-KW"/>
</dbReference>
<dbReference type="Gene3D" id="2.10.110.10">
    <property type="entry name" value="Cysteine Rich Protein"/>
    <property type="match status" value="2"/>
</dbReference>
<feature type="transmembrane region" description="Helical" evidence="10">
    <location>
        <begin position="452"/>
        <end position="475"/>
    </location>
</feature>
<accession>A0A812DG73</accession>
<feature type="transmembrane region" description="Helical" evidence="10">
    <location>
        <begin position="393"/>
        <end position="417"/>
    </location>
</feature>
<feature type="transmembrane region" description="Helical" evidence="10">
    <location>
        <begin position="507"/>
        <end position="528"/>
    </location>
</feature>
<evidence type="ECO:0000256" key="2">
    <source>
        <dbReference type="ARBA" id="ARBA00022723"/>
    </source>
</evidence>
<name>A0A812DG73_ACAPH</name>
<dbReference type="InterPro" id="IPR001781">
    <property type="entry name" value="Znf_LIM"/>
</dbReference>
<feature type="domain" description="LIM zinc-binding" evidence="11">
    <location>
        <begin position="241"/>
        <end position="303"/>
    </location>
</feature>
<keyword evidence="10" id="KW-0812">Transmembrane</keyword>
<feature type="transmembrane region" description="Helical" evidence="10">
    <location>
        <begin position="482"/>
        <end position="501"/>
    </location>
</feature>